<proteinExistence type="predicted"/>
<name>A0A6C0L413_9ZZZZ</name>
<reference evidence="1" key="1">
    <citation type="journal article" date="2020" name="Nature">
        <title>Giant virus diversity and host interactions through global metagenomics.</title>
        <authorList>
            <person name="Schulz F."/>
            <person name="Roux S."/>
            <person name="Paez-Espino D."/>
            <person name="Jungbluth S."/>
            <person name="Walsh D.A."/>
            <person name="Denef V.J."/>
            <person name="McMahon K.D."/>
            <person name="Konstantinidis K.T."/>
            <person name="Eloe-Fadrosh E.A."/>
            <person name="Kyrpides N.C."/>
            <person name="Woyke T."/>
        </authorList>
    </citation>
    <scope>NUCLEOTIDE SEQUENCE</scope>
    <source>
        <strain evidence="1">GVMAG-S-ERX555907-94</strain>
    </source>
</reference>
<sequence>MGLSQKDRFTMFSCCLRKEKYKENTIVPEKESLGSPRITAGFLDKFSREVIYCGGCKTPFHLGSCELKVHCNICNQFFHCKIAGECIGKDCKVQFEDGSFHRASYCVDCVAKVFGNKCLCKDCNKT</sequence>
<evidence type="ECO:0000313" key="1">
    <source>
        <dbReference type="EMBL" id="QHU23198.1"/>
    </source>
</evidence>
<organism evidence="1">
    <name type="scientific">viral metagenome</name>
    <dbReference type="NCBI Taxonomy" id="1070528"/>
    <lineage>
        <taxon>unclassified sequences</taxon>
        <taxon>metagenomes</taxon>
        <taxon>organismal metagenomes</taxon>
    </lineage>
</organism>
<dbReference type="EMBL" id="MN741026">
    <property type="protein sequence ID" value="QHU23198.1"/>
    <property type="molecule type" value="Genomic_DNA"/>
</dbReference>
<accession>A0A6C0L413</accession>
<protein>
    <submittedName>
        <fullName evidence="1">Uncharacterized protein</fullName>
    </submittedName>
</protein>
<dbReference type="NCBIfam" id="TIGR01053">
    <property type="entry name" value="LSD1"/>
    <property type="match status" value="1"/>
</dbReference>
<dbReference type="AlphaFoldDB" id="A0A6C0L413"/>